<dbReference type="OrthoDB" id="2591789at2"/>
<accession>A0A3A1UUT3</accession>
<name>A0A3A1UUT3_9BACL</name>
<evidence type="ECO:0000313" key="2">
    <source>
        <dbReference type="EMBL" id="RIX50023.1"/>
    </source>
</evidence>
<gene>
    <name evidence="2" type="ORF">D3P08_22410</name>
</gene>
<proteinExistence type="predicted"/>
<keyword evidence="1" id="KW-0472">Membrane</keyword>
<feature type="transmembrane region" description="Helical" evidence="1">
    <location>
        <begin position="54"/>
        <end position="73"/>
    </location>
</feature>
<keyword evidence="3" id="KW-1185">Reference proteome</keyword>
<keyword evidence="1" id="KW-0812">Transmembrane</keyword>
<dbReference type="Proteomes" id="UP000266482">
    <property type="component" value="Unassembled WGS sequence"/>
</dbReference>
<organism evidence="2 3">
    <name type="scientific">Paenibacillus nanensis</name>
    <dbReference type="NCBI Taxonomy" id="393251"/>
    <lineage>
        <taxon>Bacteria</taxon>
        <taxon>Bacillati</taxon>
        <taxon>Bacillota</taxon>
        <taxon>Bacilli</taxon>
        <taxon>Bacillales</taxon>
        <taxon>Paenibacillaceae</taxon>
        <taxon>Paenibacillus</taxon>
    </lineage>
</organism>
<evidence type="ECO:0000256" key="1">
    <source>
        <dbReference type="SAM" id="Phobius"/>
    </source>
</evidence>
<keyword evidence="1" id="KW-1133">Transmembrane helix</keyword>
<evidence type="ECO:0000313" key="3">
    <source>
        <dbReference type="Proteomes" id="UP000266482"/>
    </source>
</evidence>
<dbReference type="RefSeq" id="WP_119602351.1">
    <property type="nucleotide sequence ID" value="NZ_QXQA01000017.1"/>
</dbReference>
<comment type="caution">
    <text evidence="2">The sequence shown here is derived from an EMBL/GenBank/DDBJ whole genome shotgun (WGS) entry which is preliminary data.</text>
</comment>
<protein>
    <submittedName>
        <fullName evidence="2">Uncharacterized protein</fullName>
    </submittedName>
</protein>
<dbReference type="AlphaFoldDB" id="A0A3A1UUT3"/>
<feature type="transmembrane region" description="Helical" evidence="1">
    <location>
        <begin position="12"/>
        <end position="34"/>
    </location>
</feature>
<dbReference type="EMBL" id="QXQA01000017">
    <property type="protein sequence ID" value="RIX50023.1"/>
    <property type="molecule type" value="Genomic_DNA"/>
</dbReference>
<sequence>MSKETELEKANIPFTPVSFVLDVSFIFGCVYARVPMGGQTLPKPPLPLFGPLSARFLLFFKPTLVWIGLFKMFDWMNYFTYSAGTCYCFQATGDFRMIAVHI</sequence>
<reference evidence="2 3" key="1">
    <citation type="submission" date="2018-09" db="EMBL/GenBank/DDBJ databases">
        <title>Paenibacillus aracenensis nov. sp. isolated from a cave in southern Spain.</title>
        <authorList>
            <person name="Jurado V."/>
            <person name="Gutierrez-Patricio S."/>
            <person name="Gonzalez-Pimentel J.L."/>
            <person name="Miller A.Z."/>
            <person name="Laiz L."/>
            <person name="Saiz-Jimenez C."/>
        </authorList>
    </citation>
    <scope>NUCLEOTIDE SEQUENCE [LARGE SCALE GENOMIC DNA]</scope>
    <source>
        <strain evidence="2 3">DSM 22867</strain>
    </source>
</reference>